<comment type="caution">
    <text evidence="7">The sequence shown here is derived from an EMBL/GenBank/DDBJ whole genome shotgun (WGS) entry which is preliminary data.</text>
</comment>
<feature type="active site" description="Charge relay system" evidence="5">
    <location>
        <position position="298"/>
    </location>
</feature>
<evidence type="ECO:0000256" key="1">
    <source>
        <dbReference type="ARBA" id="ARBA00011073"/>
    </source>
</evidence>
<dbReference type="Gene3D" id="3.40.50.200">
    <property type="entry name" value="Peptidase S8/S53 domain"/>
    <property type="match status" value="1"/>
</dbReference>
<name>A0A919CNI0_9PROT</name>
<feature type="active site" description="Charge relay system" evidence="5">
    <location>
        <position position="142"/>
    </location>
</feature>
<dbReference type="Pfam" id="PF00082">
    <property type="entry name" value="Peptidase_S8"/>
    <property type="match status" value="1"/>
</dbReference>
<feature type="active site" description="Charge relay system" evidence="5">
    <location>
        <position position="109"/>
    </location>
</feature>
<dbReference type="PANTHER" id="PTHR43806">
    <property type="entry name" value="PEPTIDASE S8"/>
    <property type="match status" value="1"/>
</dbReference>
<keyword evidence="8" id="KW-1185">Reference proteome</keyword>
<evidence type="ECO:0000256" key="4">
    <source>
        <dbReference type="ARBA" id="ARBA00022825"/>
    </source>
</evidence>
<keyword evidence="2 5" id="KW-0645">Protease</keyword>
<dbReference type="InterPro" id="IPR000209">
    <property type="entry name" value="Peptidase_S8/S53_dom"/>
</dbReference>
<dbReference type="GO" id="GO:0006508">
    <property type="term" value="P:proteolysis"/>
    <property type="evidence" value="ECO:0007669"/>
    <property type="project" value="UniProtKB-KW"/>
</dbReference>
<dbReference type="CDD" id="cd05561">
    <property type="entry name" value="Peptidases_S8_4"/>
    <property type="match status" value="1"/>
</dbReference>
<comment type="similarity">
    <text evidence="1 5">Belongs to the peptidase S8 family.</text>
</comment>
<dbReference type="InterPro" id="IPR036852">
    <property type="entry name" value="Peptidase_S8/S53_dom_sf"/>
</dbReference>
<evidence type="ECO:0000256" key="5">
    <source>
        <dbReference type="PROSITE-ProRule" id="PRU01240"/>
    </source>
</evidence>
<dbReference type="InterPro" id="IPR050131">
    <property type="entry name" value="Peptidase_S8_subtilisin-like"/>
</dbReference>
<dbReference type="PRINTS" id="PR00723">
    <property type="entry name" value="SUBTILISIN"/>
</dbReference>
<organism evidence="7 8">
    <name type="scientific">Thalassobaculum fulvum</name>
    <dbReference type="NCBI Taxonomy" id="1633335"/>
    <lineage>
        <taxon>Bacteria</taxon>
        <taxon>Pseudomonadati</taxon>
        <taxon>Pseudomonadota</taxon>
        <taxon>Alphaproteobacteria</taxon>
        <taxon>Rhodospirillales</taxon>
        <taxon>Thalassobaculaceae</taxon>
        <taxon>Thalassobaculum</taxon>
    </lineage>
</organism>
<dbReference type="Proteomes" id="UP000630353">
    <property type="component" value="Unassembled WGS sequence"/>
</dbReference>
<dbReference type="SUPFAM" id="SSF52743">
    <property type="entry name" value="Subtilisin-like"/>
    <property type="match status" value="1"/>
</dbReference>
<evidence type="ECO:0000313" key="7">
    <source>
        <dbReference type="EMBL" id="GHD44005.1"/>
    </source>
</evidence>
<sequence>MSNEFVGLFASPDTVELAQQLGLEVEERSLSSLGLVISRFRAATPDQAAAAQVRLREAERAGNAVFAPNSVYRPMSGTCGDGGCTVAGLRRAARLSSACRQPMPIGIVDTEVERSHPALRSRAITVARFLPAAGATPAADGHGTAIAALLVGDPASRFPGMAPDTRLYAANAFSLGPEDDVRADAFNLAEALDWLVQARPGVINLSLAGPPNLLLQTALARTVDRGIVVVAAAGNGGPAAPPAYPAAYDRVIAVTAVDERQRPYVWANQGDYVQFAAPGVELWTAGTGGSGERRTGTSLAAALFAGFVAGAAPLRATRSEEVAAWARGHAVDLGPQGRDPVYGWGVIHLETPCGR</sequence>
<keyword evidence="3 5" id="KW-0378">Hydrolase</keyword>
<dbReference type="RefSeq" id="WP_189987908.1">
    <property type="nucleotide sequence ID" value="NZ_BMZS01000002.1"/>
</dbReference>
<reference evidence="7" key="2">
    <citation type="submission" date="2020-09" db="EMBL/GenBank/DDBJ databases">
        <authorList>
            <person name="Sun Q."/>
            <person name="Kim S."/>
        </authorList>
    </citation>
    <scope>NUCLEOTIDE SEQUENCE</scope>
    <source>
        <strain evidence="7">KCTC 42651</strain>
    </source>
</reference>
<accession>A0A919CNI0</accession>
<dbReference type="GO" id="GO:0004252">
    <property type="term" value="F:serine-type endopeptidase activity"/>
    <property type="evidence" value="ECO:0007669"/>
    <property type="project" value="UniProtKB-UniRule"/>
</dbReference>
<dbReference type="EMBL" id="BMZS01000002">
    <property type="protein sequence ID" value="GHD44005.1"/>
    <property type="molecule type" value="Genomic_DNA"/>
</dbReference>
<dbReference type="PROSITE" id="PS51892">
    <property type="entry name" value="SUBTILASE"/>
    <property type="match status" value="1"/>
</dbReference>
<proteinExistence type="inferred from homology"/>
<keyword evidence="4 5" id="KW-0720">Serine protease</keyword>
<gene>
    <name evidence="7" type="ORF">GCM10017083_10840</name>
</gene>
<feature type="domain" description="Peptidase S8/S53" evidence="6">
    <location>
        <begin position="105"/>
        <end position="345"/>
    </location>
</feature>
<evidence type="ECO:0000256" key="2">
    <source>
        <dbReference type="ARBA" id="ARBA00022670"/>
    </source>
</evidence>
<reference evidence="7" key="1">
    <citation type="journal article" date="2014" name="Int. J. Syst. Evol. Microbiol.">
        <title>Complete genome sequence of Corynebacterium casei LMG S-19264T (=DSM 44701T), isolated from a smear-ripened cheese.</title>
        <authorList>
            <consortium name="US DOE Joint Genome Institute (JGI-PGF)"/>
            <person name="Walter F."/>
            <person name="Albersmeier A."/>
            <person name="Kalinowski J."/>
            <person name="Ruckert C."/>
        </authorList>
    </citation>
    <scope>NUCLEOTIDE SEQUENCE</scope>
    <source>
        <strain evidence="7">KCTC 42651</strain>
    </source>
</reference>
<dbReference type="InterPro" id="IPR015500">
    <property type="entry name" value="Peptidase_S8_subtilisin-rel"/>
</dbReference>
<evidence type="ECO:0000259" key="6">
    <source>
        <dbReference type="Pfam" id="PF00082"/>
    </source>
</evidence>
<dbReference type="PANTHER" id="PTHR43806:SF11">
    <property type="entry name" value="CEREVISIN-RELATED"/>
    <property type="match status" value="1"/>
</dbReference>
<protein>
    <submittedName>
        <fullName evidence="7">Protease</fullName>
    </submittedName>
</protein>
<evidence type="ECO:0000256" key="3">
    <source>
        <dbReference type="ARBA" id="ARBA00022801"/>
    </source>
</evidence>
<evidence type="ECO:0000313" key="8">
    <source>
        <dbReference type="Proteomes" id="UP000630353"/>
    </source>
</evidence>
<dbReference type="AlphaFoldDB" id="A0A919CNI0"/>